<keyword evidence="1" id="KW-0812">Transmembrane</keyword>
<gene>
    <name evidence="2" type="ORF">FAA86_13645</name>
</gene>
<keyword evidence="1" id="KW-1133">Transmembrane helix</keyword>
<name>A0A4V4HQQ8_9HYPH</name>
<feature type="transmembrane region" description="Helical" evidence="1">
    <location>
        <begin position="264"/>
        <end position="286"/>
    </location>
</feature>
<dbReference type="EMBL" id="STGU01000007">
    <property type="protein sequence ID" value="THV34726.1"/>
    <property type="molecule type" value="Genomic_DNA"/>
</dbReference>
<dbReference type="RefSeq" id="WP_136541418.1">
    <property type="nucleotide sequence ID" value="NZ_STGU01000007.1"/>
</dbReference>
<evidence type="ECO:0000256" key="1">
    <source>
        <dbReference type="SAM" id="Phobius"/>
    </source>
</evidence>
<proteinExistence type="predicted"/>
<protein>
    <submittedName>
        <fullName evidence="2">Uncharacterized protein</fullName>
    </submittedName>
</protein>
<reference evidence="2 3" key="1">
    <citation type="submission" date="2019-04" db="EMBL/GenBank/DDBJ databases">
        <title>genome sequence of strain W3.</title>
        <authorList>
            <person name="Gao J."/>
            <person name="Sun J."/>
        </authorList>
    </citation>
    <scope>NUCLEOTIDE SEQUENCE [LARGE SCALE GENOMIC DNA]</scope>
    <source>
        <strain evidence="2 3">W3</strain>
    </source>
</reference>
<sequence length="365" mass="40294">MSNDAVLETLRTLDTDDRAFEESGIAIQSKPHGIVLGASVVVDIQPPRSGLGLYVGNVDAILAVPSNRVTEPPRYYLSEERFGYGDAVVPDAILQYRLAVRVVKCIGEVAAFVDRYQAEAVFFAPSRLRMPIDYKVNDLKNLARKDVEGLESFVFEKMHKDQKAAILSAAIVEACKDKTEPSRFKYLIANLTEIVDKAQEGYKLFASEFSYEKIKGKTEDAINDYTGKIHKTFHDIQNQVMGIPVATVIVATQLKTATGCGVEFWANLAISVGATLFVVLLSIAIANQLMTLSTIRGDLTRQQAKLTTNYSAIADQFSPLYRSLETRVTIHRALLFAILLICVLGVCLTWVIFYHLTTLGTAACI</sequence>
<evidence type="ECO:0000313" key="2">
    <source>
        <dbReference type="EMBL" id="THV34726.1"/>
    </source>
</evidence>
<evidence type="ECO:0000313" key="3">
    <source>
        <dbReference type="Proteomes" id="UP000307378"/>
    </source>
</evidence>
<dbReference type="Proteomes" id="UP000307378">
    <property type="component" value="Unassembled WGS sequence"/>
</dbReference>
<organism evidence="2 3">
    <name type="scientific">Rhizobium rosettiformans W3</name>
    <dbReference type="NCBI Taxonomy" id="538378"/>
    <lineage>
        <taxon>Bacteria</taxon>
        <taxon>Pseudomonadati</taxon>
        <taxon>Pseudomonadota</taxon>
        <taxon>Alphaproteobacteria</taxon>
        <taxon>Hyphomicrobiales</taxon>
        <taxon>Rhizobiaceae</taxon>
        <taxon>Rhizobium/Agrobacterium group</taxon>
        <taxon>Rhizobium</taxon>
    </lineage>
</organism>
<comment type="caution">
    <text evidence="2">The sequence shown here is derived from an EMBL/GenBank/DDBJ whole genome shotgun (WGS) entry which is preliminary data.</text>
</comment>
<keyword evidence="1" id="KW-0472">Membrane</keyword>
<feature type="transmembrane region" description="Helical" evidence="1">
    <location>
        <begin position="333"/>
        <end position="353"/>
    </location>
</feature>
<accession>A0A4V4HQQ8</accession>
<dbReference type="AlphaFoldDB" id="A0A4V4HQQ8"/>